<evidence type="ECO:0000256" key="2">
    <source>
        <dbReference type="ARBA" id="ARBA00022737"/>
    </source>
</evidence>
<keyword evidence="5" id="KW-1185">Reference proteome</keyword>
<evidence type="ECO:0000256" key="1">
    <source>
        <dbReference type="ARBA" id="ARBA00022574"/>
    </source>
</evidence>
<feature type="compositionally biased region" description="Low complexity" evidence="3">
    <location>
        <begin position="329"/>
        <end position="345"/>
    </location>
</feature>
<proteinExistence type="predicted"/>
<dbReference type="Proteomes" id="UP001556367">
    <property type="component" value="Unassembled WGS sequence"/>
</dbReference>
<evidence type="ECO:0000313" key="5">
    <source>
        <dbReference type="Proteomes" id="UP001556367"/>
    </source>
</evidence>
<evidence type="ECO:0008006" key="6">
    <source>
        <dbReference type="Google" id="ProtNLM"/>
    </source>
</evidence>
<sequence length="1426" mass="150264">MDGPTATDAMNASSAPTVASILGVKGALRVRPHGLSQKPHVILRRVELSDDSGDEEENSGIVYFSLFAQKRIEVKPGKEILVSIAGADGKLRDHPVLFEGDLLPPVISEEKKNAEEGAENALPPMELDVVPPKLRRRSFFPVDVQDLPTTSATGPISTHVEAGVQVEPSYESCFTQTDLSTASSSTQTELSTASLSVQTEAVTASTSMQTEWSTASVSIQAEPSIAAASIQVDTEDLIPHSSFAVQASDPRILNCSDTQTDPVTPRATLKDIGLSPILASSGLPDEPEEQERSLSPMELDSHPASPIWSPSQAYLSFSRSPSPTTPLRASSIASSSSQQDIAKSAPSNSTIPSLIVANSDPAASQGETSISNEATPLAVKPAQAGAKLAASIPRASPSPRAIPPTTRVLRSATASSSTSKLAATPSPAPPKRPMTRAASRSSTPQPKKSSRPSTPTKPKKTSQAAASVPPTATEQPPLPAKTTHVTAIDPSQPAPTIDSGPVPQPTPPGFPPNPPARPVVVNTTPTTGWWPYTNGSQRSLYTAPTSYYTKTEPPPDPKSLAHIPSGPMSNPLGIRPSARPAVALRGPPTAPKSMAQTSMAAAPKMPGSLKTLTQAPSGVVPGSTPTPPIGPKKKVVVKPGWQPVKQAWSPVSTTSGSSSRATKSTDTSSPKTSHSPTEPKALKGSEDANKPSPPVDSLPPPPSTPAPAPPPPSTPAPAPPPPNTPPATPAASSTANQVPPAKPSPKPLKTTKPAQPPPHTLPLKPEDFSGPWKDIEIKVSPQEVSLIERQVLSPENLGTDMDFLLRRVLTQLPLVPRVSPDDTTKQVVFSILDLKRVLEAKAKLLSSQNACGAAPTAQPYPMASLQHPNTPVATTPSMSSSTLKGKWKPLNANVALTPVVEPAKKPQANGTSQTQASSSPNLEKKSQASAPQKPPQSDGSSSASLLQRISKGKSNGTTPATVQNGGQGEPPRDLASRIAPIATESASAPSSPVVPTPTKSTPQKAVLPKISTATPNKKVKVEPSSVPSTPVSASANGTSGPPPPKAHPLPPKPPPTTTPPPPPRKNTRGTKRAADDSVEVERARKKRRVFIWPTIESMFHSTLRGDEVISIKGISFSHDGTQFAVCCSDKTIRIWRSHGRIEIARLSHNTDIVSVVWMKSDKGIVSLTDDGVISKWVKTGANFWQWVKILDIGTDRRLEQDPICMAYRDDRIAVSFPKTGVKVWLFSKGTWQAQRSILRQNVTLIKFVEDGEALLGGTKDGVLWFCEIPNGTLRALSFLKHPILHIDVSSTGSSVLVAHSTGTTELVNLKPENKGKIMQTYACKDHDLRPDPGFGAKFAANDQAVVFGDVDGCVLVWDKARSKVVYGLDHGEDEVIQAVSSFDLPPGKDGFRCIITGTSSGRLSWWSQPASQTAAAGSSSSAPPKS</sequence>
<feature type="region of interest" description="Disordered" evidence="3">
    <location>
        <begin position="253"/>
        <end position="354"/>
    </location>
</feature>
<feature type="compositionally biased region" description="Polar residues" evidence="3">
    <location>
        <begin position="438"/>
        <end position="474"/>
    </location>
</feature>
<feature type="compositionally biased region" description="Pro residues" evidence="3">
    <location>
        <begin position="502"/>
        <end position="517"/>
    </location>
</feature>
<organism evidence="4 5">
    <name type="scientific">Hohenbuehelia grisea</name>
    <dbReference type="NCBI Taxonomy" id="104357"/>
    <lineage>
        <taxon>Eukaryota</taxon>
        <taxon>Fungi</taxon>
        <taxon>Dikarya</taxon>
        <taxon>Basidiomycota</taxon>
        <taxon>Agaricomycotina</taxon>
        <taxon>Agaricomycetes</taxon>
        <taxon>Agaricomycetidae</taxon>
        <taxon>Agaricales</taxon>
        <taxon>Pleurotineae</taxon>
        <taxon>Pleurotaceae</taxon>
        <taxon>Hohenbuehelia</taxon>
    </lineage>
</organism>
<feature type="region of interest" description="Disordered" evidence="3">
    <location>
        <begin position="861"/>
        <end position="885"/>
    </location>
</feature>
<feature type="compositionally biased region" description="Low complexity" evidence="3">
    <location>
        <begin position="978"/>
        <end position="1002"/>
    </location>
</feature>
<feature type="compositionally biased region" description="Polar residues" evidence="3">
    <location>
        <begin position="866"/>
        <end position="883"/>
    </location>
</feature>
<feature type="compositionally biased region" description="Polar residues" evidence="3">
    <location>
        <begin position="533"/>
        <end position="549"/>
    </location>
</feature>
<dbReference type="PANTHER" id="PTHR22847:SF637">
    <property type="entry name" value="WD REPEAT DOMAIN 5B"/>
    <property type="match status" value="1"/>
</dbReference>
<feature type="compositionally biased region" description="Low complexity" evidence="3">
    <location>
        <begin position="389"/>
        <end position="425"/>
    </location>
</feature>
<keyword evidence="1" id="KW-0853">WD repeat</keyword>
<reference evidence="5" key="1">
    <citation type="submission" date="2024-06" db="EMBL/GenBank/DDBJ databases">
        <title>Multi-omics analyses provide insights into the biosynthesis of the anticancer antibiotic pleurotin in Hohenbuehelia grisea.</title>
        <authorList>
            <person name="Weaver J.A."/>
            <person name="Alberti F."/>
        </authorList>
    </citation>
    <scope>NUCLEOTIDE SEQUENCE [LARGE SCALE GENOMIC DNA]</scope>
    <source>
        <strain evidence="5">T-177</strain>
    </source>
</reference>
<feature type="compositionally biased region" description="Pro residues" evidence="3">
    <location>
        <begin position="691"/>
        <end position="728"/>
    </location>
</feature>
<dbReference type="InterPro" id="IPR015943">
    <property type="entry name" value="WD40/YVTN_repeat-like_dom_sf"/>
</dbReference>
<evidence type="ECO:0000313" key="4">
    <source>
        <dbReference type="EMBL" id="KAL0947583.1"/>
    </source>
</evidence>
<feature type="compositionally biased region" description="Polar residues" evidence="3">
    <location>
        <begin position="908"/>
        <end position="964"/>
    </location>
</feature>
<feature type="compositionally biased region" description="Low complexity" evidence="3">
    <location>
        <begin position="518"/>
        <end position="531"/>
    </location>
</feature>
<accession>A0ABR3IWD5</accession>
<keyword evidence="2" id="KW-0677">Repeat</keyword>
<dbReference type="InterPro" id="IPR001680">
    <property type="entry name" value="WD40_rpt"/>
</dbReference>
<dbReference type="PANTHER" id="PTHR22847">
    <property type="entry name" value="WD40 REPEAT PROTEIN"/>
    <property type="match status" value="1"/>
</dbReference>
<name>A0ABR3IWD5_9AGAR</name>
<feature type="region of interest" description="Disordered" evidence="3">
    <location>
        <begin position="903"/>
        <end position="1080"/>
    </location>
</feature>
<dbReference type="Gene3D" id="2.130.10.10">
    <property type="entry name" value="YVTN repeat-like/Quinoprotein amine dehydrogenase"/>
    <property type="match status" value="2"/>
</dbReference>
<gene>
    <name evidence="4" type="ORF">HGRIS_013672</name>
</gene>
<protein>
    <recommendedName>
        <fullName evidence="6">WD40 repeat-like protein</fullName>
    </recommendedName>
</protein>
<feature type="compositionally biased region" description="Basic and acidic residues" evidence="3">
    <location>
        <begin position="680"/>
        <end position="689"/>
    </location>
</feature>
<dbReference type="EMBL" id="JASNQZ010000015">
    <property type="protein sequence ID" value="KAL0947583.1"/>
    <property type="molecule type" value="Genomic_DNA"/>
</dbReference>
<dbReference type="SMART" id="SM00320">
    <property type="entry name" value="WD40"/>
    <property type="match status" value="4"/>
</dbReference>
<comment type="caution">
    <text evidence="4">The sequence shown here is derived from an EMBL/GenBank/DDBJ whole genome shotgun (WGS) entry which is preliminary data.</text>
</comment>
<feature type="compositionally biased region" description="Pro residues" evidence="3">
    <location>
        <begin position="1040"/>
        <end position="1064"/>
    </location>
</feature>
<feature type="compositionally biased region" description="Polar residues" evidence="3">
    <location>
        <begin position="308"/>
        <end position="328"/>
    </location>
</feature>
<dbReference type="InterPro" id="IPR036322">
    <property type="entry name" value="WD40_repeat_dom_sf"/>
</dbReference>
<evidence type="ECO:0000256" key="3">
    <source>
        <dbReference type="SAM" id="MobiDB-lite"/>
    </source>
</evidence>
<feature type="compositionally biased region" description="Low complexity" evidence="3">
    <location>
        <begin position="637"/>
        <end position="679"/>
    </location>
</feature>
<feature type="region of interest" description="Disordered" evidence="3">
    <location>
        <begin position="382"/>
        <end position="770"/>
    </location>
</feature>
<dbReference type="SUPFAM" id="SSF50978">
    <property type="entry name" value="WD40 repeat-like"/>
    <property type="match status" value="1"/>
</dbReference>
<feature type="compositionally biased region" description="Low complexity" evidence="3">
    <location>
        <begin position="1022"/>
        <end position="1032"/>
    </location>
</feature>